<dbReference type="EMBL" id="JAPCWZ010000007">
    <property type="protein sequence ID" value="KAK8856767.1"/>
    <property type="molecule type" value="Genomic_DNA"/>
</dbReference>
<comment type="pathway">
    <text evidence="1">Mycotoxin biosynthesis.</text>
</comment>
<feature type="transmembrane region" description="Helical" evidence="4">
    <location>
        <begin position="42"/>
        <end position="62"/>
    </location>
</feature>
<evidence type="ECO:0000313" key="6">
    <source>
        <dbReference type="Proteomes" id="UP001390339"/>
    </source>
</evidence>
<feature type="compositionally biased region" description="Acidic residues" evidence="3">
    <location>
        <begin position="14"/>
        <end position="28"/>
    </location>
</feature>
<proteinExistence type="inferred from homology"/>
<accession>A0ABR2I3M1</accession>
<evidence type="ECO:0000256" key="3">
    <source>
        <dbReference type="SAM" id="MobiDB-lite"/>
    </source>
</evidence>
<organism evidence="5 6">
    <name type="scientific">Apiospora arundinis</name>
    <dbReference type="NCBI Taxonomy" id="335852"/>
    <lineage>
        <taxon>Eukaryota</taxon>
        <taxon>Fungi</taxon>
        <taxon>Dikarya</taxon>
        <taxon>Ascomycota</taxon>
        <taxon>Pezizomycotina</taxon>
        <taxon>Sordariomycetes</taxon>
        <taxon>Xylariomycetidae</taxon>
        <taxon>Amphisphaeriales</taxon>
        <taxon>Apiosporaceae</taxon>
        <taxon>Apiospora</taxon>
    </lineage>
</organism>
<keyword evidence="4" id="KW-0472">Membrane</keyword>
<feature type="region of interest" description="Disordered" evidence="3">
    <location>
        <begin position="1"/>
        <end position="31"/>
    </location>
</feature>
<name>A0ABR2I3M1_9PEZI</name>
<dbReference type="Pfam" id="PF11807">
    <property type="entry name" value="UstYa"/>
    <property type="match status" value="1"/>
</dbReference>
<gene>
    <name evidence="5" type="ORF">PGQ11_012679</name>
</gene>
<reference evidence="5 6" key="1">
    <citation type="journal article" date="2024" name="IMA Fungus">
        <title>Apiospora arundinis, a panoply of carbohydrate-active enzymes and secondary metabolites.</title>
        <authorList>
            <person name="Sorensen T."/>
            <person name="Petersen C."/>
            <person name="Muurmann A.T."/>
            <person name="Christiansen J.V."/>
            <person name="Brundto M.L."/>
            <person name="Overgaard C.K."/>
            <person name="Boysen A.T."/>
            <person name="Wollenberg R.D."/>
            <person name="Larsen T.O."/>
            <person name="Sorensen J.L."/>
            <person name="Nielsen K.L."/>
            <person name="Sondergaard T.E."/>
        </authorList>
    </citation>
    <scope>NUCLEOTIDE SEQUENCE [LARGE SCALE GENOMIC DNA]</scope>
    <source>
        <strain evidence="5 6">AAU 773</strain>
    </source>
</reference>
<comment type="caution">
    <text evidence="5">The sequence shown here is derived from an EMBL/GenBank/DDBJ whole genome shotgun (WGS) entry which is preliminary data.</text>
</comment>
<dbReference type="InterPro" id="IPR021765">
    <property type="entry name" value="UstYa-like"/>
</dbReference>
<comment type="similarity">
    <text evidence="2">Belongs to the ustYa family.</text>
</comment>
<dbReference type="Proteomes" id="UP001390339">
    <property type="component" value="Unassembled WGS sequence"/>
</dbReference>
<sequence length="261" mass="29087">MAPPAYAAIKSEDSDPQDELSFVGDDDASATHPRRKFRPIHIVALVQSVLLALSCALLAAIWRPIHPVHHGSFQTGWRDTELHAAFDAIKIQRMTIDQPAGLATGPPQSEYVGEPSEELDNAWRILVAPTVLDLNKHEIGDYAEQTVKTESGWTSGLQVYHNLHCINALRRAVYQHVYGTPSKGELYHLDHCIDMLRLGAQCQSDLTPMLYVPTSGTMGIKPHEHTCRNFSAIHEWARARSRCKYDTECAIRLGKEVGAEM</sequence>
<dbReference type="PANTHER" id="PTHR33365">
    <property type="entry name" value="YALI0B05434P"/>
    <property type="match status" value="1"/>
</dbReference>
<evidence type="ECO:0000256" key="2">
    <source>
        <dbReference type="ARBA" id="ARBA00035112"/>
    </source>
</evidence>
<dbReference type="PANTHER" id="PTHR33365:SF4">
    <property type="entry name" value="CYCLOCHLOROTINE BIOSYNTHESIS PROTEIN O"/>
    <property type="match status" value="1"/>
</dbReference>
<keyword evidence="6" id="KW-1185">Reference proteome</keyword>
<evidence type="ECO:0000256" key="4">
    <source>
        <dbReference type="SAM" id="Phobius"/>
    </source>
</evidence>
<keyword evidence="4" id="KW-0812">Transmembrane</keyword>
<protein>
    <submittedName>
        <fullName evidence="5">Tat pathway signal sequence</fullName>
    </submittedName>
</protein>
<evidence type="ECO:0000313" key="5">
    <source>
        <dbReference type="EMBL" id="KAK8856767.1"/>
    </source>
</evidence>
<keyword evidence="4" id="KW-1133">Transmembrane helix</keyword>
<evidence type="ECO:0000256" key="1">
    <source>
        <dbReference type="ARBA" id="ARBA00004685"/>
    </source>
</evidence>